<comment type="caution">
    <text evidence="2">The sequence shown here is derived from an EMBL/GenBank/DDBJ whole genome shotgun (WGS) entry which is preliminary data.</text>
</comment>
<feature type="chain" id="PRO_5045771464" description="Ig-like domain repeat protein" evidence="1">
    <location>
        <begin position="35"/>
        <end position="561"/>
    </location>
</feature>
<evidence type="ECO:0000313" key="2">
    <source>
        <dbReference type="EMBL" id="MFC6042938.1"/>
    </source>
</evidence>
<feature type="signal peptide" evidence="1">
    <location>
        <begin position="1"/>
        <end position="34"/>
    </location>
</feature>
<dbReference type="Proteomes" id="UP001596135">
    <property type="component" value="Unassembled WGS sequence"/>
</dbReference>
<name>A0ABW1LHV8_9ACTN</name>
<accession>A0ABW1LHV8</accession>
<proteinExistence type="predicted"/>
<evidence type="ECO:0000313" key="3">
    <source>
        <dbReference type="Proteomes" id="UP001596135"/>
    </source>
</evidence>
<keyword evidence="1" id="KW-0732">Signal</keyword>
<dbReference type="EMBL" id="JBHSRJ010000004">
    <property type="protein sequence ID" value="MFC6042938.1"/>
    <property type="molecule type" value="Genomic_DNA"/>
</dbReference>
<protein>
    <recommendedName>
        <fullName evidence="4">Ig-like domain repeat protein</fullName>
    </recommendedName>
</protein>
<organism evidence="2 3">
    <name type="scientific">Nocardioides hankookensis</name>
    <dbReference type="NCBI Taxonomy" id="443157"/>
    <lineage>
        <taxon>Bacteria</taxon>
        <taxon>Bacillati</taxon>
        <taxon>Actinomycetota</taxon>
        <taxon>Actinomycetes</taxon>
        <taxon>Propionibacteriales</taxon>
        <taxon>Nocardioidaceae</taxon>
        <taxon>Nocardioides</taxon>
    </lineage>
</organism>
<dbReference type="RefSeq" id="WP_379152558.1">
    <property type="nucleotide sequence ID" value="NZ_JBHSRJ010000004.1"/>
</dbReference>
<evidence type="ECO:0008006" key="4">
    <source>
        <dbReference type="Google" id="ProtNLM"/>
    </source>
</evidence>
<evidence type="ECO:0000256" key="1">
    <source>
        <dbReference type="SAM" id="SignalP"/>
    </source>
</evidence>
<gene>
    <name evidence="2" type="ORF">ACFPYL_07625</name>
</gene>
<sequence length="561" mass="55715">MTRSTGQLRVVAAASAAALAAAALTFVGAGSAQAATTHYVDDVTLSWPVSVTANSWGIATAGNVSALSPTTGTTIDGASTSYDKASGIAAADGVGHLAADGTGTVDFTGSVTYSPFAQYGTMVADKATLTLSDLELEVLQPGEGRLSALLSYHKIGGDLSPRRVTVATFDITTQTTTGGALDLQTAAPDWTNTVPAGKYAPTYTDAWPTSLVDALLTNVDDGSDISVYFYRTSASAGNNNKAPLAMSATGTVSDREVSATPTSSPNQLSVAVSAGGFSAVTNPGDAGVYVGLAPSGGLPDVSSQAGMAAFAAADYVTPGRMATGSFTSTLKAASDTLDPTKTYSVYTWQAHSHSNVSQDTETPVTIDWAALAPLASTVTAGGAAGTTYGKSATVSATVPDAGTVTLTGLGAAQEVTLTEAGVADFTVPATLAVGSYTATFAYGGGGQHAGASTTKAFTVAKAATTTSVKVAKPSAKKAGRASVALKGAAAGSKVVVTVKGGGKTVKRVVAVNAKGLAVVALAKAPQGGSFAVTAAYAGDANHKASTDRATYKVAKPAKKKR</sequence>
<reference evidence="3" key="1">
    <citation type="journal article" date="2019" name="Int. J. Syst. Evol. Microbiol.">
        <title>The Global Catalogue of Microorganisms (GCM) 10K type strain sequencing project: providing services to taxonomists for standard genome sequencing and annotation.</title>
        <authorList>
            <consortium name="The Broad Institute Genomics Platform"/>
            <consortium name="The Broad Institute Genome Sequencing Center for Infectious Disease"/>
            <person name="Wu L."/>
            <person name="Ma J."/>
        </authorList>
    </citation>
    <scope>NUCLEOTIDE SEQUENCE [LARGE SCALE GENOMIC DNA]</scope>
    <source>
        <strain evidence="3">CCUG 54522</strain>
    </source>
</reference>
<keyword evidence="3" id="KW-1185">Reference proteome</keyword>